<dbReference type="EMBL" id="GGEC01075150">
    <property type="protein sequence ID" value="MBX55634.1"/>
    <property type="molecule type" value="Transcribed_RNA"/>
</dbReference>
<name>A0A2P2PLJ2_RHIMU</name>
<sequence>MKSTSPCLKNWMKLRGPKGICHCFLMDKRNKINSLLP</sequence>
<dbReference type="AlphaFoldDB" id="A0A2P2PLJ2"/>
<proteinExistence type="predicted"/>
<accession>A0A2P2PLJ2</accession>
<reference evidence="1" key="1">
    <citation type="submission" date="2018-02" db="EMBL/GenBank/DDBJ databases">
        <title>Rhizophora mucronata_Transcriptome.</title>
        <authorList>
            <person name="Meera S.P."/>
            <person name="Sreeshan A."/>
            <person name="Augustine A."/>
        </authorList>
    </citation>
    <scope>NUCLEOTIDE SEQUENCE</scope>
    <source>
        <tissue evidence="1">Leaf</tissue>
    </source>
</reference>
<evidence type="ECO:0000313" key="1">
    <source>
        <dbReference type="EMBL" id="MBX55634.1"/>
    </source>
</evidence>
<protein>
    <submittedName>
        <fullName evidence="1">Uncharacterized protein</fullName>
    </submittedName>
</protein>
<organism evidence="1">
    <name type="scientific">Rhizophora mucronata</name>
    <name type="common">Asiatic mangrove</name>
    <dbReference type="NCBI Taxonomy" id="61149"/>
    <lineage>
        <taxon>Eukaryota</taxon>
        <taxon>Viridiplantae</taxon>
        <taxon>Streptophyta</taxon>
        <taxon>Embryophyta</taxon>
        <taxon>Tracheophyta</taxon>
        <taxon>Spermatophyta</taxon>
        <taxon>Magnoliopsida</taxon>
        <taxon>eudicotyledons</taxon>
        <taxon>Gunneridae</taxon>
        <taxon>Pentapetalae</taxon>
        <taxon>rosids</taxon>
        <taxon>fabids</taxon>
        <taxon>Malpighiales</taxon>
        <taxon>Rhizophoraceae</taxon>
        <taxon>Rhizophora</taxon>
    </lineage>
</organism>